<dbReference type="RefSeq" id="WP_072318182.1">
    <property type="nucleotide sequence ID" value="NZ_FPJE01000016.1"/>
</dbReference>
<dbReference type="PANTHER" id="PTHR45846:SF1">
    <property type="entry name" value="TRNA-DIHYDROURIDINE(47) SYNTHASE [NAD(P)(+)]-LIKE"/>
    <property type="match status" value="1"/>
</dbReference>
<keyword evidence="6 12" id="KW-0819">tRNA processing</keyword>
<evidence type="ECO:0000256" key="3">
    <source>
        <dbReference type="ARBA" id="ARBA00022555"/>
    </source>
</evidence>
<feature type="binding site" evidence="14">
    <location>
        <begin position="228"/>
        <end position="229"/>
    </location>
    <ligand>
        <name>FMN</name>
        <dbReference type="ChEBI" id="CHEBI:58210"/>
    </ligand>
</feature>
<name>A0A1K1QYV9_9FLAO</name>
<evidence type="ECO:0000256" key="5">
    <source>
        <dbReference type="ARBA" id="ARBA00022643"/>
    </source>
</evidence>
<evidence type="ECO:0000256" key="4">
    <source>
        <dbReference type="ARBA" id="ARBA00022630"/>
    </source>
</evidence>
<dbReference type="GO" id="GO:0017150">
    <property type="term" value="F:tRNA dihydrouridine synthase activity"/>
    <property type="evidence" value="ECO:0007669"/>
    <property type="project" value="InterPro"/>
</dbReference>
<comment type="similarity">
    <text evidence="12">Belongs to the dus family.</text>
</comment>
<evidence type="ECO:0000256" key="2">
    <source>
        <dbReference type="ARBA" id="ARBA00002790"/>
    </source>
</evidence>
<feature type="active site" description="Proton donor" evidence="13">
    <location>
        <position position="102"/>
    </location>
</feature>
<dbReference type="InterPro" id="IPR001269">
    <property type="entry name" value="DUS_fam"/>
</dbReference>
<feature type="binding site" evidence="14">
    <location>
        <position position="72"/>
    </location>
    <ligand>
        <name>FMN</name>
        <dbReference type="ChEBI" id="CHEBI:58210"/>
    </ligand>
</feature>
<dbReference type="EMBL" id="FPJE01000016">
    <property type="protein sequence ID" value="SFW64884.1"/>
    <property type="molecule type" value="Genomic_DNA"/>
</dbReference>
<dbReference type="Proteomes" id="UP000182248">
    <property type="component" value="Unassembled WGS sequence"/>
</dbReference>
<dbReference type="InterPro" id="IPR018517">
    <property type="entry name" value="tRNA_hU_synthase_CS"/>
</dbReference>
<keyword evidence="7" id="KW-0521">NADP</keyword>
<dbReference type="InterPro" id="IPR024036">
    <property type="entry name" value="tRNA-dHydroUridine_Synthase_C"/>
</dbReference>
<comment type="catalytic activity">
    <reaction evidence="11">
        <text>a 5,6-dihydrouridine in tRNA + NAD(+) = a uridine in tRNA + NADH + H(+)</text>
        <dbReference type="Rhea" id="RHEA:54452"/>
        <dbReference type="Rhea" id="RHEA-COMP:13339"/>
        <dbReference type="Rhea" id="RHEA-COMP:13887"/>
        <dbReference type="ChEBI" id="CHEBI:15378"/>
        <dbReference type="ChEBI" id="CHEBI:57540"/>
        <dbReference type="ChEBI" id="CHEBI:57945"/>
        <dbReference type="ChEBI" id="CHEBI:65315"/>
        <dbReference type="ChEBI" id="CHEBI:74443"/>
    </reaction>
</comment>
<evidence type="ECO:0000256" key="1">
    <source>
        <dbReference type="ARBA" id="ARBA00001917"/>
    </source>
</evidence>
<evidence type="ECO:0000313" key="17">
    <source>
        <dbReference type="Proteomes" id="UP000182248"/>
    </source>
</evidence>
<dbReference type="Gene3D" id="3.20.20.70">
    <property type="entry name" value="Aldolase class I"/>
    <property type="match status" value="1"/>
</dbReference>
<feature type="domain" description="DUS-like FMN-binding" evidence="15">
    <location>
        <begin position="15"/>
        <end position="313"/>
    </location>
</feature>
<evidence type="ECO:0000256" key="6">
    <source>
        <dbReference type="ARBA" id="ARBA00022694"/>
    </source>
</evidence>
<dbReference type="NCBIfam" id="TIGR00737">
    <property type="entry name" value="nifR3_yhdG"/>
    <property type="match status" value="1"/>
</dbReference>
<evidence type="ECO:0000256" key="10">
    <source>
        <dbReference type="ARBA" id="ARBA00048205"/>
    </source>
</evidence>
<dbReference type="GO" id="GO:0050660">
    <property type="term" value="F:flavin adenine dinucleotide binding"/>
    <property type="evidence" value="ECO:0007669"/>
    <property type="project" value="InterPro"/>
</dbReference>
<keyword evidence="4 12" id="KW-0285">Flavoprotein</keyword>
<evidence type="ECO:0000256" key="7">
    <source>
        <dbReference type="ARBA" id="ARBA00022857"/>
    </source>
</evidence>
<evidence type="ECO:0000256" key="11">
    <source>
        <dbReference type="ARBA" id="ARBA00048802"/>
    </source>
</evidence>
<reference evidence="16 17" key="1">
    <citation type="submission" date="2016-11" db="EMBL/GenBank/DDBJ databases">
        <authorList>
            <person name="Jaros S."/>
            <person name="Januszkiewicz K."/>
            <person name="Wedrychowicz H."/>
        </authorList>
    </citation>
    <scope>NUCLEOTIDE SEQUENCE [LARGE SCALE GENOMIC DNA]</scope>
    <source>
        <strain evidence="16 17">CGMCC 1.12145</strain>
    </source>
</reference>
<evidence type="ECO:0000256" key="9">
    <source>
        <dbReference type="ARBA" id="ARBA00023002"/>
    </source>
</evidence>
<sequence>MAKIGNIELGAFPLLLAPMEDVSDPPFRALCKEQGADVVYTEFISSEGLIRDAAKSMQKLDIYEKERPVGIQIFGAELDSMLQAVDIVEQSNPDIIDINFGCPVKKVVCKNAGAGILRDIPLMVKLTEEIVKRTKLPVTVKTRLGWDNASIKIVEVAERLQDVGIQAISIHGRTRVQMYKGEADWKPIAEVKNNSRMHIPVFGNGDVDSPEKAVEMRDTFGLDGAMIGRASIGYPWFFKEVKHFFETGRHAAPPTMEERVDAARRHLSMAIDWKGDKLGVFETRRHYTNYFKGIPHFKEYRQKMVTSDDAADVFAAFDEVLEKFGDYQFV</sequence>
<dbReference type="SUPFAM" id="SSF51395">
    <property type="entry name" value="FMN-linked oxidoreductases"/>
    <property type="match status" value="1"/>
</dbReference>
<evidence type="ECO:0000256" key="14">
    <source>
        <dbReference type="PIRSR" id="PIRSR006621-2"/>
    </source>
</evidence>
<dbReference type="GO" id="GO:0000049">
    <property type="term" value="F:tRNA binding"/>
    <property type="evidence" value="ECO:0007669"/>
    <property type="project" value="UniProtKB-KW"/>
</dbReference>
<proteinExistence type="inferred from homology"/>
<comment type="catalytic activity">
    <reaction evidence="10">
        <text>a 5,6-dihydrouridine in tRNA + NADP(+) = a uridine in tRNA + NADPH + H(+)</text>
        <dbReference type="Rhea" id="RHEA:23624"/>
        <dbReference type="Rhea" id="RHEA-COMP:13339"/>
        <dbReference type="Rhea" id="RHEA-COMP:13887"/>
        <dbReference type="ChEBI" id="CHEBI:15378"/>
        <dbReference type="ChEBI" id="CHEBI:57783"/>
        <dbReference type="ChEBI" id="CHEBI:58349"/>
        <dbReference type="ChEBI" id="CHEBI:65315"/>
        <dbReference type="ChEBI" id="CHEBI:74443"/>
    </reaction>
</comment>
<keyword evidence="14" id="KW-0547">Nucleotide-binding</keyword>
<dbReference type="Pfam" id="PF01207">
    <property type="entry name" value="Dus"/>
    <property type="match status" value="1"/>
</dbReference>
<dbReference type="InterPro" id="IPR035587">
    <property type="entry name" value="DUS-like_FMN-bd"/>
</dbReference>
<comment type="function">
    <text evidence="2 12">Catalyzes the synthesis of 5,6-dihydrouridine (D), a modified base found in the D-loop of most tRNAs, via the reduction of the C5-C6 double bond in target uridines.</text>
</comment>
<evidence type="ECO:0000256" key="12">
    <source>
        <dbReference type="PIRNR" id="PIRNR006621"/>
    </source>
</evidence>
<feature type="binding site" evidence="14">
    <location>
        <position position="171"/>
    </location>
    <ligand>
        <name>FMN</name>
        <dbReference type="ChEBI" id="CHEBI:58210"/>
    </ligand>
</feature>
<evidence type="ECO:0000256" key="13">
    <source>
        <dbReference type="PIRSR" id="PIRSR006621-1"/>
    </source>
</evidence>
<dbReference type="PANTHER" id="PTHR45846">
    <property type="entry name" value="TRNA-DIHYDROURIDINE(47) SYNTHASE [NAD(P)(+)]-LIKE"/>
    <property type="match status" value="1"/>
</dbReference>
<gene>
    <name evidence="16" type="ORF">SAMN02927921_02985</name>
</gene>
<dbReference type="STRING" id="1150368.SAMN02927921_02985"/>
<organism evidence="16 17">
    <name type="scientific">Sinomicrobium oceani</name>
    <dbReference type="NCBI Taxonomy" id="1150368"/>
    <lineage>
        <taxon>Bacteria</taxon>
        <taxon>Pseudomonadati</taxon>
        <taxon>Bacteroidota</taxon>
        <taxon>Flavobacteriia</taxon>
        <taxon>Flavobacteriales</taxon>
        <taxon>Flavobacteriaceae</taxon>
        <taxon>Sinomicrobium</taxon>
    </lineage>
</organism>
<dbReference type="OrthoDB" id="9764501at2"/>
<evidence type="ECO:0000313" key="16">
    <source>
        <dbReference type="EMBL" id="SFW64884.1"/>
    </source>
</evidence>
<feature type="binding site" evidence="14">
    <location>
        <position position="141"/>
    </location>
    <ligand>
        <name>FMN</name>
        <dbReference type="ChEBI" id="CHEBI:58210"/>
    </ligand>
</feature>
<dbReference type="AlphaFoldDB" id="A0A1K1QYV9"/>
<evidence type="ECO:0000256" key="8">
    <source>
        <dbReference type="ARBA" id="ARBA00022884"/>
    </source>
</evidence>
<keyword evidence="8" id="KW-0694">RNA-binding</keyword>
<accession>A0A1K1QYV9</accession>
<dbReference type="CDD" id="cd02801">
    <property type="entry name" value="DUS_like_FMN"/>
    <property type="match status" value="1"/>
</dbReference>
<dbReference type="Gene3D" id="1.10.1200.80">
    <property type="entry name" value="Putative flavin oxidoreducatase, domain 2"/>
    <property type="match status" value="1"/>
</dbReference>
<dbReference type="PIRSF" id="PIRSF006621">
    <property type="entry name" value="Dus"/>
    <property type="match status" value="1"/>
</dbReference>
<dbReference type="EC" id="1.3.1.-" evidence="12"/>
<dbReference type="PROSITE" id="PS01136">
    <property type="entry name" value="UPF0034"/>
    <property type="match status" value="1"/>
</dbReference>
<keyword evidence="17" id="KW-1185">Reference proteome</keyword>
<dbReference type="InterPro" id="IPR004652">
    <property type="entry name" value="DusB-like"/>
</dbReference>
<evidence type="ECO:0000259" key="15">
    <source>
        <dbReference type="Pfam" id="PF01207"/>
    </source>
</evidence>
<keyword evidence="3" id="KW-0820">tRNA-binding</keyword>
<keyword evidence="9 12" id="KW-0560">Oxidoreductase</keyword>
<dbReference type="InterPro" id="IPR013785">
    <property type="entry name" value="Aldolase_TIM"/>
</dbReference>
<keyword evidence="5 12" id="KW-0288">FMN</keyword>
<comment type="cofactor">
    <cofactor evidence="1 12 14">
        <name>FMN</name>
        <dbReference type="ChEBI" id="CHEBI:58210"/>
    </cofactor>
</comment>
<protein>
    <recommendedName>
        <fullName evidence="12">tRNA-dihydrouridine synthase</fullName>
        <ecNumber evidence="12">1.3.1.-</ecNumber>
    </recommendedName>
</protein>